<reference evidence="1" key="1">
    <citation type="submission" date="2023-08" db="EMBL/GenBank/DDBJ databases">
        <title>Black Yeasts Isolated from many extreme environments.</title>
        <authorList>
            <person name="Coleine C."/>
            <person name="Stajich J.E."/>
            <person name="Selbmann L."/>
        </authorList>
    </citation>
    <scope>NUCLEOTIDE SEQUENCE</scope>
    <source>
        <strain evidence="1">CCFEE 5810</strain>
    </source>
</reference>
<gene>
    <name evidence="1" type="ORF">LTR97_006191</name>
</gene>
<dbReference type="AlphaFoldDB" id="A0AAN8A2F6"/>
<sequence>MATVSRRFSGLFRELLYVATLETNSKDTKDLRNNVEKTLAALGPNHNLKGLKVHVGGPDHLIMPGKVSQACRPPQASLRCVRRLDESVGIELLESKAGVEEYEAVVSVWEVVGNVRGVKDVSLSGMITDEAAAGLCESMQSSVGSASEDIRRQKRRRIS</sequence>
<organism evidence="1 2">
    <name type="scientific">Elasticomyces elasticus</name>
    <dbReference type="NCBI Taxonomy" id="574655"/>
    <lineage>
        <taxon>Eukaryota</taxon>
        <taxon>Fungi</taxon>
        <taxon>Dikarya</taxon>
        <taxon>Ascomycota</taxon>
        <taxon>Pezizomycotina</taxon>
        <taxon>Dothideomycetes</taxon>
        <taxon>Dothideomycetidae</taxon>
        <taxon>Mycosphaerellales</taxon>
        <taxon>Teratosphaeriaceae</taxon>
        <taxon>Elasticomyces</taxon>
    </lineage>
</organism>
<protein>
    <submittedName>
        <fullName evidence="1">Uncharacterized protein</fullName>
    </submittedName>
</protein>
<accession>A0AAN8A2F6</accession>
<proteinExistence type="predicted"/>
<comment type="caution">
    <text evidence="1">The sequence shown here is derived from an EMBL/GenBank/DDBJ whole genome shotgun (WGS) entry which is preliminary data.</text>
</comment>
<evidence type="ECO:0000313" key="2">
    <source>
        <dbReference type="Proteomes" id="UP001310594"/>
    </source>
</evidence>
<dbReference type="EMBL" id="JAVRQU010000008">
    <property type="protein sequence ID" value="KAK5700056.1"/>
    <property type="molecule type" value="Genomic_DNA"/>
</dbReference>
<dbReference type="Proteomes" id="UP001310594">
    <property type="component" value="Unassembled WGS sequence"/>
</dbReference>
<name>A0AAN8A2F6_9PEZI</name>
<evidence type="ECO:0000313" key="1">
    <source>
        <dbReference type="EMBL" id="KAK5700056.1"/>
    </source>
</evidence>